<dbReference type="EMBL" id="JBBKZT010000008">
    <property type="protein sequence ID" value="MEJ8848851.1"/>
    <property type="molecule type" value="Genomic_DNA"/>
</dbReference>
<dbReference type="Proteomes" id="UP001385892">
    <property type="component" value="Unassembled WGS sequence"/>
</dbReference>
<comment type="caution">
    <text evidence="5">The sequence shown here is derived from an EMBL/GenBank/DDBJ whole genome shotgun (WGS) entry which is preliminary data.</text>
</comment>
<evidence type="ECO:0000313" key="5">
    <source>
        <dbReference type="EMBL" id="MEJ8848851.1"/>
    </source>
</evidence>
<name>A0ABU8WMZ5_9BURK</name>
<evidence type="ECO:0000259" key="4">
    <source>
        <dbReference type="PROSITE" id="PS50949"/>
    </source>
</evidence>
<dbReference type="InterPro" id="IPR036388">
    <property type="entry name" value="WH-like_DNA-bd_sf"/>
</dbReference>
<dbReference type="Pfam" id="PF07729">
    <property type="entry name" value="FCD"/>
    <property type="match status" value="1"/>
</dbReference>
<dbReference type="SUPFAM" id="SSF46785">
    <property type="entry name" value="Winged helix' DNA-binding domain"/>
    <property type="match status" value="1"/>
</dbReference>
<accession>A0ABU8WMZ5</accession>
<keyword evidence="6" id="KW-1185">Reference proteome</keyword>
<keyword evidence="1" id="KW-0805">Transcription regulation</keyword>
<dbReference type="SMART" id="SM00895">
    <property type="entry name" value="FCD"/>
    <property type="match status" value="1"/>
</dbReference>
<dbReference type="CDD" id="cd07377">
    <property type="entry name" value="WHTH_GntR"/>
    <property type="match status" value="1"/>
</dbReference>
<dbReference type="InterPro" id="IPR011711">
    <property type="entry name" value="GntR_C"/>
</dbReference>
<evidence type="ECO:0000256" key="1">
    <source>
        <dbReference type="ARBA" id="ARBA00023015"/>
    </source>
</evidence>
<dbReference type="PANTHER" id="PTHR43537:SF24">
    <property type="entry name" value="GLUCONATE OPERON TRANSCRIPTIONAL REPRESSOR"/>
    <property type="match status" value="1"/>
</dbReference>
<dbReference type="SUPFAM" id="SSF48008">
    <property type="entry name" value="GntR ligand-binding domain-like"/>
    <property type="match status" value="1"/>
</dbReference>
<reference evidence="5 6" key="1">
    <citation type="submission" date="2024-03" db="EMBL/GenBank/DDBJ databases">
        <title>Novel species of the genus Variovorax.</title>
        <authorList>
            <person name="Liu Q."/>
            <person name="Xin Y.-H."/>
        </authorList>
    </citation>
    <scope>NUCLEOTIDE SEQUENCE [LARGE SCALE GENOMIC DNA]</scope>
    <source>
        <strain evidence="5 6">KACC 18900</strain>
    </source>
</reference>
<proteinExistence type="predicted"/>
<evidence type="ECO:0000256" key="2">
    <source>
        <dbReference type="ARBA" id="ARBA00023125"/>
    </source>
</evidence>
<dbReference type="PANTHER" id="PTHR43537">
    <property type="entry name" value="TRANSCRIPTIONAL REGULATOR, GNTR FAMILY"/>
    <property type="match status" value="1"/>
</dbReference>
<evidence type="ECO:0000256" key="3">
    <source>
        <dbReference type="ARBA" id="ARBA00023163"/>
    </source>
</evidence>
<dbReference type="RefSeq" id="WP_340343968.1">
    <property type="nucleotide sequence ID" value="NZ_JBBKZT010000008.1"/>
</dbReference>
<dbReference type="PROSITE" id="PS50949">
    <property type="entry name" value="HTH_GNTR"/>
    <property type="match status" value="1"/>
</dbReference>
<keyword evidence="3" id="KW-0804">Transcription</keyword>
<dbReference type="Pfam" id="PF00392">
    <property type="entry name" value="GntR"/>
    <property type="match status" value="1"/>
</dbReference>
<evidence type="ECO:0000313" key="6">
    <source>
        <dbReference type="Proteomes" id="UP001385892"/>
    </source>
</evidence>
<dbReference type="InterPro" id="IPR000524">
    <property type="entry name" value="Tscrpt_reg_HTH_GntR"/>
</dbReference>
<dbReference type="InterPro" id="IPR036390">
    <property type="entry name" value="WH_DNA-bd_sf"/>
</dbReference>
<gene>
    <name evidence="5" type="ORF">WKW82_19485</name>
</gene>
<dbReference type="SMART" id="SM00345">
    <property type="entry name" value="HTH_GNTR"/>
    <property type="match status" value="1"/>
</dbReference>
<protein>
    <submittedName>
        <fullName evidence="5">GntR family transcriptional regulator</fullName>
    </submittedName>
</protein>
<dbReference type="InterPro" id="IPR008920">
    <property type="entry name" value="TF_FadR/GntR_C"/>
</dbReference>
<organism evidence="5 6">
    <name type="scientific">Variovorax rhizosphaerae</name>
    <dbReference type="NCBI Taxonomy" id="1836200"/>
    <lineage>
        <taxon>Bacteria</taxon>
        <taxon>Pseudomonadati</taxon>
        <taxon>Pseudomonadota</taxon>
        <taxon>Betaproteobacteria</taxon>
        <taxon>Burkholderiales</taxon>
        <taxon>Comamonadaceae</taxon>
        <taxon>Variovorax</taxon>
    </lineage>
</organism>
<dbReference type="PRINTS" id="PR00035">
    <property type="entry name" value="HTHGNTR"/>
</dbReference>
<dbReference type="Gene3D" id="1.10.10.10">
    <property type="entry name" value="Winged helix-like DNA-binding domain superfamily/Winged helix DNA-binding domain"/>
    <property type="match status" value="1"/>
</dbReference>
<feature type="domain" description="HTH gntR-type" evidence="4">
    <location>
        <begin position="16"/>
        <end position="82"/>
    </location>
</feature>
<keyword evidence="2" id="KW-0238">DNA-binding</keyword>
<dbReference type="Gene3D" id="1.20.120.530">
    <property type="entry name" value="GntR ligand-binding domain-like"/>
    <property type="match status" value="1"/>
</dbReference>
<sequence length="225" mass="25026">MKSIDAESAPDEGAAQPLSEMAYQAVMAMLVSGELAPNEVVTERQIATRLGVSRTPLREATRRLEGERFLERQRSGVLVVRPLPIEEFMHILAVRKVLEGEAARLAAGHIEKELLQSLRRRITELRDLPEGQPLPPAFVETDRDLHLLIAAASANPVLQQMIEDLRKRLAMVRFGRTASRRVAVCDEHIAIIDALISGDGEAARQAMQLHIERVRAVILERLGGR</sequence>